<evidence type="ECO:0000256" key="7">
    <source>
        <dbReference type="PIRSR" id="PIRSR000099-1"/>
    </source>
</evidence>
<name>A0A7J0BSS5_9BACT</name>
<dbReference type="AlphaFoldDB" id="A0A7J0BSS5"/>
<dbReference type="InterPro" id="IPR001692">
    <property type="entry name" value="Histidinol_DH_CS"/>
</dbReference>
<accession>A0A7J0BSS5</accession>
<feature type="binding site" evidence="5 9">
    <location>
        <position position="425"/>
    </location>
    <ligand>
        <name>Zn(2+)</name>
        <dbReference type="ChEBI" id="CHEBI:29105"/>
    </ligand>
</feature>
<keyword evidence="2 5" id="KW-0479">Metal-binding</keyword>
<evidence type="ECO:0000256" key="10">
    <source>
        <dbReference type="RuleBase" id="RU004175"/>
    </source>
</evidence>
<evidence type="ECO:0000256" key="2">
    <source>
        <dbReference type="ARBA" id="ARBA00022723"/>
    </source>
</evidence>
<dbReference type="InterPro" id="IPR016161">
    <property type="entry name" value="Ald_DH/histidinol_DH"/>
</dbReference>
<keyword evidence="12" id="KW-1185">Reference proteome</keyword>
<dbReference type="PANTHER" id="PTHR21256">
    <property type="entry name" value="HISTIDINOL DEHYDROGENASE HDH"/>
    <property type="match status" value="1"/>
</dbReference>
<comment type="function">
    <text evidence="5">Catalyzes the sequential NAD-dependent oxidations of L-histidinol to L-histidinaldehyde and then to L-histidine.</text>
</comment>
<evidence type="ECO:0000256" key="1">
    <source>
        <dbReference type="ARBA" id="ARBA00010178"/>
    </source>
</evidence>
<dbReference type="PRINTS" id="PR00083">
    <property type="entry name" value="HOLDHDRGNASE"/>
</dbReference>
<comment type="catalytic activity">
    <reaction evidence="5">
        <text>L-histidinol + 2 NAD(+) + H2O = L-histidine + 2 NADH + 3 H(+)</text>
        <dbReference type="Rhea" id="RHEA:20641"/>
        <dbReference type="ChEBI" id="CHEBI:15377"/>
        <dbReference type="ChEBI" id="CHEBI:15378"/>
        <dbReference type="ChEBI" id="CHEBI:57540"/>
        <dbReference type="ChEBI" id="CHEBI:57595"/>
        <dbReference type="ChEBI" id="CHEBI:57699"/>
        <dbReference type="ChEBI" id="CHEBI:57945"/>
        <dbReference type="EC" id="1.1.1.23"/>
    </reaction>
</comment>
<dbReference type="GO" id="GO:0004399">
    <property type="term" value="F:histidinol dehydrogenase activity"/>
    <property type="evidence" value="ECO:0007669"/>
    <property type="project" value="UniProtKB-UniRule"/>
</dbReference>
<dbReference type="InterPro" id="IPR012131">
    <property type="entry name" value="Hstdl_DH"/>
</dbReference>
<comment type="pathway">
    <text evidence="5">Amino-acid biosynthesis; L-histidine biosynthesis; L-histidine from 5-phospho-alpha-D-ribose 1-diphosphate: step 9/9.</text>
</comment>
<keyword evidence="5" id="KW-0520">NAD</keyword>
<feature type="binding site" evidence="5 9">
    <location>
        <position position="267"/>
    </location>
    <ligand>
        <name>Zn(2+)</name>
        <dbReference type="ChEBI" id="CHEBI:29105"/>
    </ligand>
</feature>
<evidence type="ECO:0000256" key="6">
    <source>
        <dbReference type="PIRNR" id="PIRNR000099"/>
    </source>
</evidence>
<dbReference type="GO" id="GO:0051287">
    <property type="term" value="F:NAD binding"/>
    <property type="evidence" value="ECO:0007669"/>
    <property type="project" value="InterPro"/>
</dbReference>
<dbReference type="InterPro" id="IPR022695">
    <property type="entry name" value="Histidinol_DH_monofunct"/>
</dbReference>
<evidence type="ECO:0000256" key="3">
    <source>
        <dbReference type="ARBA" id="ARBA00022833"/>
    </source>
</evidence>
<feature type="binding site" evidence="5 8">
    <location>
        <position position="420"/>
    </location>
    <ligand>
        <name>substrate</name>
    </ligand>
</feature>
<dbReference type="NCBIfam" id="TIGR00069">
    <property type="entry name" value="hisD"/>
    <property type="match status" value="1"/>
</dbReference>
<dbReference type="EC" id="1.1.1.23" evidence="5"/>
<evidence type="ECO:0000256" key="8">
    <source>
        <dbReference type="PIRSR" id="PIRSR000099-3"/>
    </source>
</evidence>
<dbReference type="PIRSF" id="PIRSF000099">
    <property type="entry name" value="Histidinol_dh"/>
    <property type="match status" value="1"/>
</dbReference>
<evidence type="ECO:0000256" key="4">
    <source>
        <dbReference type="ARBA" id="ARBA00023002"/>
    </source>
</evidence>
<evidence type="ECO:0000256" key="5">
    <source>
        <dbReference type="HAMAP-Rule" id="MF_01024"/>
    </source>
</evidence>
<comment type="cofactor">
    <cofactor evidence="5 9">
        <name>Zn(2+)</name>
        <dbReference type="ChEBI" id="CHEBI:29105"/>
    </cofactor>
    <text evidence="5 9">Binds 1 zinc ion per subunit.</text>
</comment>
<keyword evidence="5" id="KW-0028">Amino-acid biosynthesis</keyword>
<feature type="binding site" evidence="5 8">
    <location>
        <position position="333"/>
    </location>
    <ligand>
        <name>substrate</name>
    </ligand>
</feature>
<feature type="binding site" evidence="5 8">
    <location>
        <position position="425"/>
    </location>
    <ligand>
        <name>substrate</name>
    </ligand>
</feature>
<protein>
    <recommendedName>
        <fullName evidence="5">Histidinol dehydrogenase</fullName>
        <shortName evidence="5">HDH</shortName>
        <ecNumber evidence="5">1.1.1.23</ecNumber>
    </recommendedName>
</protein>
<feature type="active site" description="Proton acceptor" evidence="5 7">
    <location>
        <position position="332"/>
    </location>
</feature>
<dbReference type="RefSeq" id="WP_174409406.1">
    <property type="nucleotide sequence ID" value="NZ_BLVP01000007.1"/>
</dbReference>
<dbReference type="PANTHER" id="PTHR21256:SF2">
    <property type="entry name" value="HISTIDINE BIOSYNTHESIS TRIFUNCTIONAL PROTEIN"/>
    <property type="match status" value="1"/>
</dbReference>
<dbReference type="Gene3D" id="3.40.50.1980">
    <property type="entry name" value="Nitrogenase molybdenum iron protein domain"/>
    <property type="match status" value="2"/>
</dbReference>
<gene>
    <name evidence="5 11" type="primary">hisD</name>
    <name evidence="11" type="ORF">DSM19430T_14330</name>
</gene>
<dbReference type="CDD" id="cd06572">
    <property type="entry name" value="Histidinol_dh"/>
    <property type="match status" value="1"/>
</dbReference>
<feature type="binding site" evidence="5 8">
    <location>
        <position position="366"/>
    </location>
    <ligand>
        <name>substrate</name>
    </ligand>
</feature>
<dbReference type="UniPathway" id="UPA00031">
    <property type="reaction ID" value="UER00014"/>
</dbReference>
<dbReference type="SUPFAM" id="SSF53720">
    <property type="entry name" value="ALDH-like"/>
    <property type="match status" value="1"/>
</dbReference>
<dbReference type="GO" id="GO:0008270">
    <property type="term" value="F:zinc ion binding"/>
    <property type="evidence" value="ECO:0007669"/>
    <property type="project" value="UniProtKB-UniRule"/>
</dbReference>
<reference evidence="11 12" key="1">
    <citation type="submission" date="2020-05" db="EMBL/GenBank/DDBJ databases">
        <title>Draft genome sequence of Desulfovibrio psychrotolerans JS1T.</title>
        <authorList>
            <person name="Ueno A."/>
            <person name="Tamazawa S."/>
            <person name="Tamamura S."/>
            <person name="Murakami T."/>
            <person name="Kiyama T."/>
            <person name="Inomata H."/>
            <person name="Amano Y."/>
            <person name="Miyakawa K."/>
            <person name="Tamaki H."/>
            <person name="Naganuma T."/>
            <person name="Kaneko K."/>
        </authorList>
    </citation>
    <scope>NUCLEOTIDE SEQUENCE [LARGE SCALE GENOMIC DNA]</scope>
    <source>
        <strain evidence="11 12">JS1</strain>
    </source>
</reference>
<dbReference type="GO" id="GO:0005829">
    <property type="term" value="C:cytosol"/>
    <property type="evidence" value="ECO:0007669"/>
    <property type="project" value="TreeGrafter"/>
</dbReference>
<feature type="binding site" evidence="5 9">
    <location>
        <position position="366"/>
    </location>
    <ligand>
        <name>Zn(2+)</name>
        <dbReference type="ChEBI" id="CHEBI:29105"/>
    </ligand>
</feature>
<sequence>MPCRLLHYRSAQDGIPLRGMLAGRDDPGNSVEPVVRDILAAVASDGDAALIEYTRRFDCPDFSADMLRVAPESLAQAAKEVPADDLAIILEAAQNIREFHERQKQNSWFTTRPDGTVLGQMVRPVDRVGLYVPGGQGGNTPLISSMLMNAIPAQVAGVPAIAVVSPPSGDGSPNPYILAAAHALGLNEVYACGSAWAVAALAYGTGTIAPVDVIAGPGNIFVATAKRMLIGKVGIDMIAGPSEILILADKTARAEHIAADMLSQAEHDALASAILVTDHPPLADAVLAALEAQLATLPRADIARKALSDWGAVVVANSMELALELSNAIAPEHLEIITADPWSMLPAIRNAGAIFLGTHSPEPVGDYFAGPNHVLPTNGTARFSSALSVDTFTKKSSIIAASAAFTQHSAAKIARLARLEGLEAHARSAESRSNTQHQE</sequence>
<evidence type="ECO:0000313" key="12">
    <source>
        <dbReference type="Proteomes" id="UP000503820"/>
    </source>
</evidence>
<feature type="binding site" evidence="5 8">
    <location>
        <position position="267"/>
    </location>
    <ligand>
        <name>substrate</name>
    </ligand>
</feature>
<dbReference type="PROSITE" id="PS00611">
    <property type="entry name" value="HISOL_DEHYDROGENASE"/>
    <property type="match status" value="1"/>
</dbReference>
<organism evidence="11 12">
    <name type="scientific">Desulfovibrio psychrotolerans</name>
    <dbReference type="NCBI Taxonomy" id="415242"/>
    <lineage>
        <taxon>Bacteria</taxon>
        <taxon>Pseudomonadati</taxon>
        <taxon>Thermodesulfobacteriota</taxon>
        <taxon>Desulfovibrionia</taxon>
        <taxon>Desulfovibrionales</taxon>
        <taxon>Desulfovibrionaceae</taxon>
        <taxon>Desulfovibrio</taxon>
    </lineage>
</organism>
<keyword evidence="4 5" id="KW-0560">Oxidoreductase</keyword>
<dbReference type="FunFam" id="3.40.50.1980:FF:000001">
    <property type="entry name" value="Histidinol dehydrogenase"/>
    <property type="match status" value="1"/>
</dbReference>
<keyword evidence="3 5" id="KW-0862">Zinc</keyword>
<dbReference type="EMBL" id="BLVP01000007">
    <property type="protein sequence ID" value="GFM36749.1"/>
    <property type="molecule type" value="Genomic_DNA"/>
</dbReference>
<dbReference type="Proteomes" id="UP000503820">
    <property type="component" value="Unassembled WGS sequence"/>
</dbReference>
<feature type="binding site" evidence="5 8">
    <location>
        <position position="242"/>
    </location>
    <ligand>
        <name>substrate</name>
    </ligand>
</feature>
<evidence type="ECO:0000313" key="11">
    <source>
        <dbReference type="EMBL" id="GFM36749.1"/>
    </source>
</evidence>
<dbReference type="Pfam" id="PF00815">
    <property type="entry name" value="Histidinol_dh"/>
    <property type="match status" value="1"/>
</dbReference>
<feature type="binding site" evidence="5 9">
    <location>
        <position position="264"/>
    </location>
    <ligand>
        <name>Zn(2+)</name>
        <dbReference type="ChEBI" id="CHEBI:29105"/>
    </ligand>
</feature>
<feature type="active site" description="Proton acceptor" evidence="5 7">
    <location>
        <position position="333"/>
    </location>
</feature>
<dbReference type="GO" id="GO:0000105">
    <property type="term" value="P:L-histidine biosynthetic process"/>
    <property type="evidence" value="ECO:0007669"/>
    <property type="project" value="UniProtKB-UniRule"/>
</dbReference>
<comment type="caution">
    <text evidence="5">Lacks conserved residue(s) required for the propagation of feature annotation.</text>
</comment>
<keyword evidence="5" id="KW-0368">Histidine biosynthesis</keyword>
<proteinExistence type="inferred from homology"/>
<dbReference type="HAMAP" id="MF_01024">
    <property type="entry name" value="HisD"/>
    <property type="match status" value="1"/>
</dbReference>
<feature type="binding site" evidence="5 8">
    <location>
        <position position="264"/>
    </location>
    <ligand>
        <name>substrate</name>
    </ligand>
</feature>
<comment type="similarity">
    <text evidence="1 5 6 10">Belongs to the histidinol dehydrogenase family.</text>
</comment>
<evidence type="ECO:0000256" key="9">
    <source>
        <dbReference type="PIRSR" id="PIRSR000099-4"/>
    </source>
</evidence>
<dbReference type="Gene3D" id="1.20.5.1300">
    <property type="match status" value="1"/>
</dbReference>
<comment type="caution">
    <text evidence="11">The sequence shown here is derived from an EMBL/GenBank/DDBJ whole genome shotgun (WGS) entry which is preliminary data.</text>
</comment>